<evidence type="ECO:0000256" key="1">
    <source>
        <dbReference type="ARBA" id="ARBA00001947"/>
    </source>
</evidence>
<keyword evidence="3" id="KW-0479">Metal-binding</keyword>
<evidence type="ECO:0000313" key="8">
    <source>
        <dbReference type="Proteomes" id="UP001385499"/>
    </source>
</evidence>
<dbReference type="PANTHER" id="PTHR10625">
    <property type="entry name" value="HISTONE DEACETYLASE HDAC1-RELATED"/>
    <property type="match status" value="1"/>
</dbReference>
<comment type="cofactor">
    <cofactor evidence="1">
        <name>Zn(2+)</name>
        <dbReference type="ChEBI" id="CHEBI:29105"/>
    </cofactor>
</comment>
<dbReference type="RefSeq" id="WP_340276616.1">
    <property type="nucleotide sequence ID" value="NZ_JBAKIA010000016.1"/>
</dbReference>
<dbReference type="InterPro" id="IPR023801">
    <property type="entry name" value="His_deacetylse_dom"/>
</dbReference>
<keyword evidence="4" id="KW-0378">Hydrolase</keyword>
<dbReference type="CDD" id="cd10001">
    <property type="entry name" value="HDAC_classII_APAH"/>
    <property type="match status" value="1"/>
</dbReference>
<dbReference type="SUPFAM" id="SSF52768">
    <property type="entry name" value="Arginase/deacetylase"/>
    <property type="match status" value="1"/>
</dbReference>
<evidence type="ECO:0000256" key="3">
    <source>
        <dbReference type="ARBA" id="ARBA00022723"/>
    </source>
</evidence>
<dbReference type="Pfam" id="PF00850">
    <property type="entry name" value="Hist_deacetyl"/>
    <property type="match status" value="1"/>
</dbReference>
<dbReference type="InterPro" id="IPR000286">
    <property type="entry name" value="HDACs"/>
</dbReference>
<dbReference type="InterPro" id="IPR023696">
    <property type="entry name" value="Ureohydrolase_dom_sf"/>
</dbReference>
<evidence type="ECO:0000313" key="7">
    <source>
        <dbReference type="EMBL" id="MEJ8476208.1"/>
    </source>
</evidence>
<dbReference type="EMBL" id="JBAKIA010000016">
    <property type="protein sequence ID" value="MEJ8476208.1"/>
    <property type="molecule type" value="Genomic_DNA"/>
</dbReference>
<reference evidence="7 8" key="1">
    <citation type="submission" date="2024-02" db="EMBL/GenBank/DDBJ databases">
        <title>Roseibium algae sp. nov., isolated from marine alga (Grateloupia sp.), showing potential in myo-inositol conversion.</title>
        <authorList>
            <person name="Wang Y."/>
        </authorList>
    </citation>
    <scope>NUCLEOTIDE SEQUENCE [LARGE SCALE GENOMIC DNA]</scope>
    <source>
        <strain evidence="7 8">H3510</strain>
    </source>
</reference>
<feature type="domain" description="Histone deacetylase" evidence="6">
    <location>
        <begin position="28"/>
        <end position="337"/>
    </location>
</feature>
<keyword evidence="8" id="KW-1185">Reference proteome</keyword>
<dbReference type="PRINTS" id="PR01270">
    <property type="entry name" value="HDASUPER"/>
</dbReference>
<evidence type="ECO:0000256" key="5">
    <source>
        <dbReference type="ARBA" id="ARBA00022833"/>
    </source>
</evidence>
<dbReference type="PANTHER" id="PTHR10625:SF17">
    <property type="entry name" value="HISTONE DEACETYLASE 8"/>
    <property type="match status" value="1"/>
</dbReference>
<dbReference type="Gene3D" id="3.40.800.20">
    <property type="entry name" value="Histone deacetylase domain"/>
    <property type="match status" value="1"/>
</dbReference>
<dbReference type="InterPro" id="IPR037138">
    <property type="entry name" value="His_deacetylse_dom_sf"/>
</dbReference>
<name>A0ABU8TPV9_9HYPH</name>
<proteinExistence type="inferred from homology"/>
<evidence type="ECO:0000256" key="4">
    <source>
        <dbReference type="ARBA" id="ARBA00022801"/>
    </source>
</evidence>
<evidence type="ECO:0000256" key="2">
    <source>
        <dbReference type="ARBA" id="ARBA00005947"/>
    </source>
</evidence>
<dbReference type="Proteomes" id="UP001385499">
    <property type="component" value="Unassembled WGS sequence"/>
</dbReference>
<sequence>MKTIFSKTQLGHDPKNEISDGELKPAVEIPQRAEIVLGTIRDCGLGEVMEPDDFGVDPLRRVHSADYLAFMESFWARWIAEGRSSEAFPFVWPVRTLREDPVPEHIDGLLGRYSMDSGTPVGEFTFEAAKASANTALTAARLVKQGEKAAFGLCRPPGHHSGPDFFGGYCFLNNAAIAAQWFRDQGAERVAILDVDYHHGNGTQSIFYDRSDVLFLSIHADPKVEYPFFLGHADETGENEGAGFNQNWPLPLGTHWREYARALEEACNKVVAFKPDYLIISLGLDCFENDPISGFKFKSDDFTALGNRLAAIGLPTVFLMEGGYAVDALGTNCVNVLRGFEAGA</sequence>
<evidence type="ECO:0000259" key="6">
    <source>
        <dbReference type="Pfam" id="PF00850"/>
    </source>
</evidence>
<comment type="similarity">
    <text evidence="2">Belongs to the histone deacetylase family.</text>
</comment>
<comment type="caution">
    <text evidence="7">The sequence shown here is derived from an EMBL/GenBank/DDBJ whole genome shotgun (WGS) entry which is preliminary data.</text>
</comment>
<gene>
    <name evidence="7" type="ORF">V6575_19120</name>
</gene>
<organism evidence="7 8">
    <name type="scientific">Roseibium algae</name>
    <dbReference type="NCBI Taxonomy" id="3123038"/>
    <lineage>
        <taxon>Bacteria</taxon>
        <taxon>Pseudomonadati</taxon>
        <taxon>Pseudomonadota</taxon>
        <taxon>Alphaproteobacteria</taxon>
        <taxon>Hyphomicrobiales</taxon>
        <taxon>Stappiaceae</taxon>
        <taxon>Roseibium</taxon>
    </lineage>
</organism>
<keyword evidence="5" id="KW-0862">Zinc</keyword>
<protein>
    <submittedName>
        <fullName evidence="7">Histone deacetylase family protein</fullName>
    </submittedName>
</protein>
<accession>A0ABU8TPV9</accession>